<dbReference type="PANTHER" id="PTHR28153">
    <property type="entry name" value="PROTEIN, PUTATIVE-RELATED"/>
    <property type="match status" value="1"/>
</dbReference>
<feature type="region of interest" description="Disordered" evidence="1">
    <location>
        <begin position="464"/>
        <end position="496"/>
    </location>
</feature>
<gene>
    <name evidence="2" type="ORF">M407DRAFT_31208</name>
</gene>
<keyword evidence="2" id="KW-0808">Transferase</keyword>
<reference evidence="2 3" key="1">
    <citation type="submission" date="2014-04" db="EMBL/GenBank/DDBJ databases">
        <authorList>
            <consortium name="DOE Joint Genome Institute"/>
            <person name="Kuo A."/>
            <person name="Girlanda M."/>
            <person name="Perotto S."/>
            <person name="Kohler A."/>
            <person name="Nagy L.G."/>
            <person name="Floudas D."/>
            <person name="Copeland A."/>
            <person name="Barry K.W."/>
            <person name="Cichocki N."/>
            <person name="Veneault-Fourrey C."/>
            <person name="LaButti K."/>
            <person name="Lindquist E.A."/>
            <person name="Lipzen A."/>
            <person name="Lundell T."/>
            <person name="Morin E."/>
            <person name="Murat C."/>
            <person name="Sun H."/>
            <person name="Tunlid A."/>
            <person name="Henrissat B."/>
            <person name="Grigoriev I.V."/>
            <person name="Hibbett D.S."/>
            <person name="Martin F."/>
            <person name="Nordberg H.P."/>
            <person name="Cantor M.N."/>
            <person name="Hua S.X."/>
        </authorList>
    </citation>
    <scope>NUCLEOTIDE SEQUENCE [LARGE SCALE GENOMIC DNA]</scope>
    <source>
        <strain evidence="2 3">MUT 4182</strain>
    </source>
</reference>
<feature type="region of interest" description="Disordered" evidence="1">
    <location>
        <begin position="316"/>
        <end position="347"/>
    </location>
</feature>
<proteinExistence type="predicted"/>
<evidence type="ECO:0000313" key="3">
    <source>
        <dbReference type="Proteomes" id="UP000054248"/>
    </source>
</evidence>
<accession>A0A0C3KCH4</accession>
<feature type="compositionally biased region" description="Low complexity" evidence="1">
    <location>
        <begin position="316"/>
        <end position="329"/>
    </location>
</feature>
<dbReference type="InterPro" id="IPR018626">
    <property type="entry name" value="LCHN/Anr2"/>
</dbReference>
<dbReference type="STRING" id="1051891.A0A0C3KCH4"/>
<name>A0A0C3KCH4_9AGAM</name>
<feature type="compositionally biased region" description="Polar residues" evidence="1">
    <location>
        <begin position="334"/>
        <end position="347"/>
    </location>
</feature>
<keyword evidence="3" id="KW-1185">Reference proteome</keyword>
<dbReference type="Pfam" id="PF09804">
    <property type="entry name" value="DENND11"/>
    <property type="match status" value="1"/>
</dbReference>
<protein>
    <submittedName>
        <fullName evidence="2">Glycosyltransferase family 2 protein</fullName>
    </submittedName>
</protein>
<dbReference type="HOGENOM" id="CLU_442816_0_0_1"/>
<dbReference type="EMBL" id="KN823238">
    <property type="protein sequence ID" value="KIO19158.1"/>
    <property type="molecule type" value="Genomic_DNA"/>
</dbReference>
<dbReference type="GO" id="GO:0005811">
    <property type="term" value="C:lipid droplet"/>
    <property type="evidence" value="ECO:0007669"/>
    <property type="project" value="TreeGrafter"/>
</dbReference>
<dbReference type="InterPro" id="IPR053056">
    <property type="entry name" value="Lipid_Metab_Assoc_Protein"/>
</dbReference>
<dbReference type="GO" id="GO:0016740">
    <property type="term" value="F:transferase activity"/>
    <property type="evidence" value="ECO:0007669"/>
    <property type="project" value="UniProtKB-KW"/>
</dbReference>
<dbReference type="Proteomes" id="UP000054248">
    <property type="component" value="Unassembled WGS sequence"/>
</dbReference>
<dbReference type="PANTHER" id="PTHR28153:SF1">
    <property type="entry name" value="DUF4484 DOMAIN-CONTAINING PROTEIN"/>
    <property type="match status" value="1"/>
</dbReference>
<feature type="compositionally biased region" description="Low complexity" evidence="1">
    <location>
        <begin position="469"/>
        <end position="492"/>
    </location>
</feature>
<organism evidence="2 3">
    <name type="scientific">Tulasnella calospora MUT 4182</name>
    <dbReference type="NCBI Taxonomy" id="1051891"/>
    <lineage>
        <taxon>Eukaryota</taxon>
        <taxon>Fungi</taxon>
        <taxon>Dikarya</taxon>
        <taxon>Basidiomycota</taxon>
        <taxon>Agaricomycotina</taxon>
        <taxon>Agaricomycetes</taxon>
        <taxon>Cantharellales</taxon>
        <taxon>Tulasnellaceae</taxon>
        <taxon>Tulasnella</taxon>
    </lineage>
</organism>
<dbReference type="AlphaFoldDB" id="A0A0C3KCH4"/>
<reference evidence="3" key="2">
    <citation type="submission" date="2015-01" db="EMBL/GenBank/DDBJ databases">
        <title>Evolutionary Origins and Diversification of the Mycorrhizal Mutualists.</title>
        <authorList>
            <consortium name="DOE Joint Genome Institute"/>
            <consortium name="Mycorrhizal Genomics Consortium"/>
            <person name="Kohler A."/>
            <person name="Kuo A."/>
            <person name="Nagy L.G."/>
            <person name="Floudas D."/>
            <person name="Copeland A."/>
            <person name="Barry K.W."/>
            <person name="Cichocki N."/>
            <person name="Veneault-Fourrey C."/>
            <person name="LaButti K."/>
            <person name="Lindquist E.A."/>
            <person name="Lipzen A."/>
            <person name="Lundell T."/>
            <person name="Morin E."/>
            <person name="Murat C."/>
            <person name="Riley R."/>
            <person name="Ohm R."/>
            <person name="Sun H."/>
            <person name="Tunlid A."/>
            <person name="Henrissat B."/>
            <person name="Grigoriev I.V."/>
            <person name="Hibbett D.S."/>
            <person name="Martin F."/>
        </authorList>
    </citation>
    <scope>NUCLEOTIDE SEQUENCE [LARGE SCALE GENOMIC DNA]</scope>
    <source>
        <strain evidence="3">MUT 4182</strain>
    </source>
</reference>
<sequence>MSTEKQQADARNEPPALGDVVAAFHTSFHFTQGNTLDWSITVDEAVYGSLLDKVEFTSLPSGLHGVERDVVYFNKDGHDAVACFWRKQNETKDDRRGYQMEAYGVLLERSAYPRPWRHVPTLKTIHDKDALENYFNHHRKPTASGINSDSLPSPPPLSFDWEAEILSSSRSSSAASSSSHPLIHLPHLLRIVGPSFLTIYKHLVSRRRVLFLTAAPVEAACLLTKACVDVAFPDVVMGSAGENGSGSATEDEAGLERDDTRPAVLGQVGLMDIDRLKAESQKRLGWIACTTDSIFRDRPALYDLIVDLTTATNSLSPSSPSPTITRPTLHISRPSLSSTSAPKSPQSGTSYKLYLVRFTFSDVRLWTKIDKVLRECPVPHAHGSHEHGKGKEKAKAWSDFLPWKLYSYEDVCIVCASIWLKGSDGGAIRLEGADDAILIGKGKTAPTNEQPKSTMFLLSSSTRRRKPIRTASERSASSSSSRRSTSDSSTSSAERRYADLPPDVRTALMVLDIFHAQATFWMDGLQDVIILHDATNGVSKATQKQPATNSSKKDLATVPLYPSHLIGLQLSSLSDVDSRFVEWLAQARFNRTVVVKRGWKDMVAAIVGW</sequence>
<dbReference type="OrthoDB" id="2152680at2759"/>
<evidence type="ECO:0000256" key="1">
    <source>
        <dbReference type="SAM" id="MobiDB-lite"/>
    </source>
</evidence>
<evidence type="ECO:0000313" key="2">
    <source>
        <dbReference type="EMBL" id="KIO19158.1"/>
    </source>
</evidence>